<name>A0A6B9RN48_9CAUD</name>
<organism evidence="2 3">
    <name type="scientific">Salmonella phage vB_SenS_SB15</name>
    <dbReference type="NCBI Taxonomy" id="2698416"/>
    <lineage>
        <taxon>Viruses</taxon>
        <taxon>Duplodnaviria</taxon>
        <taxon>Heunggongvirae</taxon>
        <taxon>Uroviricota</taxon>
        <taxon>Caudoviricetes</taxon>
        <taxon>Sarkviridae</taxon>
        <taxon>Guernseyvirinae</taxon>
        <taxon>Jerseyvirus</taxon>
        <taxon>Jerseyvirus SB3</taxon>
        <taxon>Jerseyvirus AG11</taxon>
    </lineage>
</organism>
<protein>
    <submittedName>
        <fullName evidence="2">Uncharacterized protein</fullName>
    </submittedName>
</protein>
<proteinExistence type="predicted"/>
<sequence>MPKDSWSTTQGLTHLPYGKRLPDEGRERRIKRHMCNPV</sequence>
<feature type="region of interest" description="Disordered" evidence="1">
    <location>
        <begin position="1"/>
        <end position="38"/>
    </location>
</feature>
<reference evidence="2 3" key="1">
    <citation type="submission" date="2019-04" db="EMBL/GenBank/DDBJ databases">
        <title>Whole genome sequence analysis of broad host range Salmonella enterica bacteriophages.</title>
        <authorList>
            <person name="Bhandare S.G."/>
            <person name="Colavecchio A."/>
            <person name="Emond-Rheault J.-G."/>
            <person name="Hamel J."/>
            <person name="Kukavica-Ibrulj I."/>
            <person name="Boyle B."/>
            <person name="Levesque R.C."/>
            <person name="Goodridge L."/>
        </authorList>
    </citation>
    <scope>NUCLEOTIDE SEQUENCE [LARGE SCALE GENOMIC DNA]</scope>
</reference>
<feature type="compositionally biased region" description="Polar residues" evidence="1">
    <location>
        <begin position="1"/>
        <end position="12"/>
    </location>
</feature>
<dbReference type="EMBL" id="MK759883">
    <property type="protein sequence ID" value="QHI00524.1"/>
    <property type="molecule type" value="Genomic_DNA"/>
</dbReference>
<evidence type="ECO:0000313" key="3">
    <source>
        <dbReference type="Proteomes" id="UP000463933"/>
    </source>
</evidence>
<feature type="compositionally biased region" description="Basic residues" evidence="1">
    <location>
        <begin position="28"/>
        <end position="38"/>
    </location>
</feature>
<evidence type="ECO:0000256" key="1">
    <source>
        <dbReference type="SAM" id="MobiDB-lite"/>
    </source>
</evidence>
<evidence type="ECO:0000313" key="2">
    <source>
        <dbReference type="EMBL" id="QHI00524.1"/>
    </source>
</evidence>
<accession>A0A6B9RN48</accession>
<dbReference type="Proteomes" id="UP000463933">
    <property type="component" value="Genome"/>
</dbReference>